<accession>A0A8J4DML8</accession>
<dbReference type="AlphaFoldDB" id="A0A8J4DML8"/>
<dbReference type="PROSITE" id="PS01124">
    <property type="entry name" value="HTH_ARAC_FAMILY_2"/>
    <property type="match status" value="1"/>
</dbReference>
<protein>
    <submittedName>
        <fullName evidence="5">AraC family transcriptional regulator</fullName>
    </submittedName>
</protein>
<dbReference type="Pfam" id="PF12833">
    <property type="entry name" value="HTH_18"/>
    <property type="match status" value="1"/>
</dbReference>
<dbReference type="Gene3D" id="1.10.10.60">
    <property type="entry name" value="Homeodomain-like"/>
    <property type="match status" value="1"/>
</dbReference>
<evidence type="ECO:0000256" key="2">
    <source>
        <dbReference type="ARBA" id="ARBA00023125"/>
    </source>
</evidence>
<dbReference type="GO" id="GO:0000976">
    <property type="term" value="F:transcription cis-regulatory region binding"/>
    <property type="evidence" value="ECO:0007669"/>
    <property type="project" value="TreeGrafter"/>
</dbReference>
<dbReference type="InterPro" id="IPR009057">
    <property type="entry name" value="Homeodomain-like_sf"/>
</dbReference>
<evidence type="ECO:0000313" key="6">
    <source>
        <dbReference type="Proteomes" id="UP000619260"/>
    </source>
</evidence>
<evidence type="ECO:0000259" key="4">
    <source>
        <dbReference type="PROSITE" id="PS01124"/>
    </source>
</evidence>
<proteinExistence type="predicted"/>
<evidence type="ECO:0000256" key="1">
    <source>
        <dbReference type="ARBA" id="ARBA00023015"/>
    </source>
</evidence>
<dbReference type="InterPro" id="IPR018060">
    <property type="entry name" value="HTH_AraC"/>
</dbReference>
<dbReference type="RefSeq" id="WP_203897088.1">
    <property type="nucleotide sequence ID" value="NZ_BOPF01000002.1"/>
</dbReference>
<dbReference type="EMBL" id="BOPF01000002">
    <property type="protein sequence ID" value="GIJ43524.1"/>
    <property type="molecule type" value="Genomic_DNA"/>
</dbReference>
<dbReference type="Proteomes" id="UP000619260">
    <property type="component" value="Unassembled WGS sequence"/>
</dbReference>
<sequence length="337" mass="36317">MTADLFTFPSATGAILADLGVAPGPVLRTAGLPEDLFRNAQVTLTAAQFYRVFTALEEATGDPALGATMARLMTAETFQTPLFAALCSPDLTHAAARIATYKRLAGPQKLTVTTGGDGLSVTTEMPPAPEPPAGLVAYELAFWVALARLGTRARVVPARATMPAPPAADGYRAYLGIPIEPGPSVTVTFTAHDARLPFLTVNAAMWQVFEADLRRRLADLDRVESTADRVRAALLELLPAGQGTAAHVARRLALSSRTLQRRLAREGTTFQAVLERTRLRLARHYLSRPEITVGEIAFLLGYDEPSSFYRAFHQWSGTTPQQARHLNGEAGRPTRSG</sequence>
<name>A0A8J4DML8_9ACTN</name>
<reference evidence="5" key="1">
    <citation type="submission" date="2021-01" db="EMBL/GenBank/DDBJ databases">
        <title>Whole genome shotgun sequence of Virgisporangium aliadipatigenens NBRC 105644.</title>
        <authorList>
            <person name="Komaki H."/>
            <person name="Tamura T."/>
        </authorList>
    </citation>
    <scope>NUCLEOTIDE SEQUENCE</scope>
    <source>
        <strain evidence="5">NBRC 105644</strain>
    </source>
</reference>
<dbReference type="GO" id="GO:0005829">
    <property type="term" value="C:cytosol"/>
    <property type="evidence" value="ECO:0007669"/>
    <property type="project" value="TreeGrafter"/>
</dbReference>
<dbReference type="Pfam" id="PF12625">
    <property type="entry name" value="Arabinose_bd"/>
    <property type="match status" value="1"/>
</dbReference>
<gene>
    <name evidence="5" type="ORF">Val02_04100</name>
</gene>
<dbReference type="PANTHER" id="PTHR47894:SF1">
    <property type="entry name" value="HTH-TYPE TRANSCRIPTIONAL REGULATOR VQSM"/>
    <property type="match status" value="1"/>
</dbReference>
<keyword evidence="1" id="KW-0805">Transcription regulation</keyword>
<evidence type="ECO:0000313" key="5">
    <source>
        <dbReference type="EMBL" id="GIJ43524.1"/>
    </source>
</evidence>
<feature type="domain" description="HTH araC/xylS-type" evidence="4">
    <location>
        <begin position="228"/>
        <end position="326"/>
    </location>
</feature>
<comment type="caution">
    <text evidence="5">The sequence shown here is derived from an EMBL/GenBank/DDBJ whole genome shotgun (WGS) entry which is preliminary data.</text>
</comment>
<dbReference type="PANTHER" id="PTHR47894">
    <property type="entry name" value="HTH-TYPE TRANSCRIPTIONAL REGULATOR GADX"/>
    <property type="match status" value="1"/>
</dbReference>
<dbReference type="SUPFAM" id="SSF46689">
    <property type="entry name" value="Homeodomain-like"/>
    <property type="match status" value="1"/>
</dbReference>
<keyword evidence="2" id="KW-0238">DNA-binding</keyword>
<organism evidence="5 6">
    <name type="scientific">Virgisporangium aliadipatigenens</name>
    <dbReference type="NCBI Taxonomy" id="741659"/>
    <lineage>
        <taxon>Bacteria</taxon>
        <taxon>Bacillati</taxon>
        <taxon>Actinomycetota</taxon>
        <taxon>Actinomycetes</taxon>
        <taxon>Micromonosporales</taxon>
        <taxon>Micromonosporaceae</taxon>
        <taxon>Virgisporangium</taxon>
    </lineage>
</organism>
<keyword evidence="6" id="KW-1185">Reference proteome</keyword>
<evidence type="ECO:0000256" key="3">
    <source>
        <dbReference type="ARBA" id="ARBA00023163"/>
    </source>
</evidence>
<dbReference type="InterPro" id="IPR032687">
    <property type="entry name" value="AraC-type_N"/>
</dbReference>
<dbReference type="SMART" id="SM00342">
    <property type="entry name" value="HTH_ARAC"/>
    <property type="match status" value="1"/>
</dbReference>
<dbReference type="GO" id="GO:0003700">
    <property type="term" value="F:DNA-binding transcription factor activity"/>
    <property type="evidence" value="ECO:0007669"/>
    <property type="project" value="InterPro"/>
</dbReference>
<keyword evidence="3" id="KW-0804">Transcription</keyword>